<sequence length="290" mass="30883">MHRLLGPVGRKNSWQLAEHVGHRTPAGLQHLLSRACWVPDEIRDDLQVYVAEKLGDPAGVLIIDDTGFIKKGTVSAGVQRQYSGTAGRTENCQIGVLAAYPTAGGPGTVPVEVLDVRSGPCVQAKIPDGRGLATMGDLAKAIIMRALVSPLPIAWVTADSAYGQEWRLRRMLEEAGVGYVLSVPKSQHVRAIGRIDLAIAQAPEDAWERHSCGAGAKGPRVYDWAAARMPAIDDFDGDCDRGGVLGREERVRPGPVRGPPVPGLVQAHHPGRVPGMTARQVMTIGSQVGA</sequence>
<dbReference type="NCBIfam" id="NF033540">
    <property type="entry name" value="transpos_IS701"/>
    <property type="match status" value="1"/>
</dbReference>
<proteinExistence type="predicted"/>
<name>A0A1H9QP96_9ACTN</name>
<evidence type="ECO:0000313" key="4">
    <source>
        <dbReference type="Proteomes" id="UP000182841"/>
    </source>
</evidence>
<evidence type="ECO:0000259" key="2">
    <source>
        <dbReference type="Pfam" id="PF13546"/>
    </source>
</evidence>
<feature type="region of interest" description="Disordered" evidence="1">
    <location>
        <begin position="247"/>
        <end position="271"/>
    </location>
</feature>
<keyword evidence="4" id="KW-1185">Reference proteome</keyword>
<dbReference type="PANTHER" id="PTHR33627">
    <property type="entry name" value="TRANSPOSASE"/>
    <property type="match status" value="1"/>
</dbReference>
<evidence type="ECO:0000313" key="3">
    <source>
        <dbReference type="EMBL" id="SER62237.1"/>
    </source>
</evidence>
<protein>
    <submittedName>
        <fullName evidence="3">DDE superfamily endonuclease</fullName>
    </submittedName>
</protein>
<dbReference type="EMBL" id="FOGO01000003">
    <property type="protein sequence ID" value="SER62237.1"/>
    <property type="molecule type" value="Genomic_DNA"/>
</dbReference>
<dbReference type="GO" id="GO:0004519">
    <property type="term" value="F:endonuclease activity"/>
    <property type="evidence" value="ECO:0007669"/>
    <property type="project" value="UniProtKB-KW"/>
</dbReference>
<dbReference type="InterPro" id="IPR038721">
    <property type="entry name" value="IS701-like_DDE_dom"/>
</dbReference>
<keyword evidence="3" id="KW-0255">Endonuclease</keyword>
<keyword evidence="3" id="KW-0378">Hydrolase</keyword>
<dbReference type="Proteomes" id="UP000182841">
    <property type="component" value="Unassembled WGS sequence"/>
</dbReference>
<evidence type="ECO:0000256" key="1">
    <source>
        <dbReference type="SAM" id="MobiDB-lite"/>
    </source>
</evidence>
<feature type="domain" description="Transposase IS701-like DDE" evidence="2">
    <location>
        <begin position="4"/>
        <end position="191"/>
    </location>
</feature>
<reference evidence="4" key="1">
    <citation type="submission" date="2016-10" db="EMBL/GenBank/DDBJ databases">
        <authorList>
            <person name="Varghese N."/>
            <person name="Submissions S."/>
        </authorList>
    </citation>
    <scope>NUCLEOTIDE SEQUENCE [LARGE SCALE GENOMIC DNA]</scope>
    <source>
        <strain evidence="4">CGMCC 4.6825</strain>
    </source>
</reference>
<organism evidence="3 4">
    <name type="scientific">Streptomyces qinglanensis</name>
    <dbReference type="NCBI Taxonomy" id="943816"/>
    <lineage>
        <taxon>Bacteria</taxon>
        <taxon>Bacillati</taxon>
        <taxon>Actinomycetota</taxon>
        <taxon>Actinomycetes</taxon>
        <taxon>Kitasatosporales</taxon>
        <taxon>Streptomycetaceae</taxon>
        <taxon>Streptomyces</taxon>
    </lineage>
</organism>
<dbReference type="AlphaFoldDB" id="A0A1H9QP96"/>
<gene>
    <name evidence="3" type="ORF">SAMN05421870_10326</name>
</gene>
<dbReference type="Pfam" id="PF13546">
    <property type="entry name" value="DDE_5"/>
    <property type="match status" value="1"/>
</dbReference>
<accession>A0A1H9QP96</accession>
<dbReference type="PANTHER" id="PTHR33627:SF1">
    <property type="entry name" value="TRANSPOSASE"/>
    <property type="match status" value="1"/>
</dbReference>
<keyword evidence="3" id="KW-0540">Nuclease</keyword>
<dbReference type="InterPro" id="IPR039365">
    <property type="entry name" value="IS701-like"/>
</dbReference>